<dbReference type="Pfam" id="PF00155">
    <property type="entry name" value="Aminotran_1_2"/>
    <property type="match status" value="1"/>
</dbReference>
<feature type="domain" description="Aminotransferase class I/classII large" evidence="7">
    <location>
        <begin position="58"/>
        <end position="395"/>
    </location>
</feature>
<dbReference type="InterPro" id="IPR050859">
    <property type="entry name" value="Class-I_PLP-dep_aminotransf"/>
</dbReference>
<keyword evidence="6" id="KW-0663">Pyridoxal phosphate</keyword>
<dbReference type="AlphaFoldDB" id="A0A6I3S5X5"/>
<evidence type="ECO:0000256" key="6">
    <source>
        <dbReference type="ARBA" id="ARBA00022898"/>
    </source>
</evidence>
<name>A0A6I3S5X5_9BURK</name>
<keyword evidence="5 8" id="KW-0808">Transferase</keyword>
<evidence type="ECO:0000256" key="2">
    <source>
        <dbReference type="ARBA" id="ARBA00007441"/>
    </source>
</evidence>
<sequence length="409" mass="45725">MFLFIAGMRTMSDNSLTPPKSIRARSSQRSIIRELLKLASQPDVISFAGGLPSPKSFPVKAIEKATDWVLETEGTRALQYSSTEGEPALRKAIAAHEAELGAPVDPDCIQIVSGSQQALDLMALAYIDEGSKVAVEDPTYLGALSAFKLQRPEFVTLPTDEHGLNPDLIGPEFSGIRFAYVMPTFQNPTGITITEERRKKLAEKAREYDFWILEDNPYGELWYDRQPPKPIRCYAPERTLTMGTFSKVLSPGFRLGYIIGPKAALDPLTTIKQAVDLHTSTFTQLISARCLDEGLMKSHMPDVRALYRTQCHCMLDALERYFPEGTTWTKPDGGMFIWVTLPEYINTDDMMKEALDRKVAYVPSSAFYANEPKFNQMRLSFVTVPPEKIDQGVKVLAELVKEKMAAHNA</sequence>
<evidence type="ECO:0000256" key="1">
    <source>
        <dbReference type="ARBA" id="ARBA00001933"/>
    </source>
</evidence>
<comment type="similarity">
    <text evidence="2">Belongs to the class-I pyridoxal-phosphate-dependent aminotransferase family.</text>
</comment>
<dbReference type="Gene3D" id="3.40.640.10">
    <property type="entry name" value="Type I PLP-dependent aspartate aminotransferase-like (Major domain)"/>
    <property type="match status" value="1"/>
</dbReference>
<dbReference type="Gene3D" id="3.90.1150.10">
    <property type="entry name" value="Aspartate Aminotransferase, domain 1"/>
    <property type="match status" value="1"/>
</dbReference>
<reference evidence="8 9" key="1">
    <citation type="journal article" date="2019" name="Nat. Med.">
        <title>A library of human gut bacterial isolates paired with longitudinal multiomics data enables mechanistic microbiome research.</title>
        <authorList>
            <person name="Poyet M."/>
            <person name="Groussin M."/>
            <person name="Gibbons S.M."/>
            <person name="Avila-Pacheco J."/>
            <person name="Jiang X."/>
            <person name="Kearney S.M."/>
            <person name="Perrotta A.R."/>
            <person name="Berdy B."/>
            <person name="Zhao S."/>
            <person name="Lieberman T.D."/>
            <person name="Swanson P.K."/>
            <person name="Smith M."/>
            <person name="Roesemann S."/>
            <person name="Alexander J.E."/>
            <person name="Rich S.A."/>
            <person name="Livny J."/>
            <person name="Vlamakis H."/>
            <person name="Clish C."/>
            <person name="Bullock K."/>
            <person name="Deik A."/>
            <person name="Scott J."/>
            <person name="Pierce K.A."/>
            <person name="Xavier R.J."/>
            <person name="Alm E.J."/>
        </authorList>
    </citation>
    <scope>NUCLEOTIDE SEQUENCE [LARGE SCALE GENOMIC DNA]</scope>
    <source>
        <strain evidence="8 9">BIOML-A2</strain>
    </source>
</reference>
<dbReference type="SUPFAM" id="SSF53383">
    <property type="entry name" value="PLP-dependent transferases"/>
    <property type="match status" value="1"/>
</dbReference>
<dbReference type="InterPro" id="IPR015424">
    <property type="entry name" value="PyrdxlP-dep_Trfase"/>
</dbReference>
<dbReference type="InterPro" id="IPR004839">
    <property type="entry name" value="Aminotransferase_I/II_large"/>
</dbReference>
<dbReference type="InterPro" id="IPR015422">
    <property type="entry name" value="PyrdxlP-dep_Trfase_small"/>
</dbReference>
<protein>
    <submittedName>
        <fullName evidence="8">Aminotransferase class I/II-fold pyridoxal phosphate-dependent enzyme</fullName>
    </submittedName>
</protein>
<evidence type="ECO:0000256" key="5">
    <source>
        <dbReference type="ARBA" id="ARBA00022679"/>
    </source>
</evidence>
<dbReference type="GO" id="GO:0008483">
    <property type="term" value="F:transaminase activity"/>
    <property type="evidence" value="ECO:0007669"/>
    <property type="project" value="UniProtKB-KW"/>
</dbReference>
<comment type="caution">
    <text evidence="8">The sequence shown here is derived from an EMBL/GenBank/DDBJ whole genome shotgun (WGS) entry which is preliminary data.</text>
</comment>
<comment type="cofactor">
    <cofactor evidence="1">
        <name>pyridoxal 5'-phosphate</name>
        <dbReference type="ChEBI" id="CHEBI:597326"/>
    </cofactor>
</comment>
<dbReference type="CDD" id="cd00609">
    <property type="entry name" value="AAT_like"/>
    <property type="match status" value="1"/>
</dbReference>
<comment type="subunit">
    <text evidence="3">Homodimer.</text>
</comment>
<keyword evidence="4 8" id="KW-0032">Aminotransferase</keyword>
<evidence type="ECO:0000256" key="4">
    <source>
        <dbReference type="ARBA" id="ARBA00022576"/>
    </source>
</evidence>
<organism evidence="8 9">
    <name type="scientific">Parasutterella excrementihominis</name>
    <dbReference type="NCBI Taxonomy" id="487175"/>
    <lineage>
        <taxon>Bacteria</taxon>
        <taxon>Pseudomonadati</taxon>
        <taxon>Pseudomonadota</taxon>
        <taxon>Betaproteobacteria</taxon>
        <taxon>Burkholderiales</taxon>
        <taxon>Sutterellaceae</taxon>
        <taxon>Parasutterella</taxon>
    </lineage>
</organism>
<gene>
    <name evidence="8" type="ORF">GMD42_06010</name>
</gene>
<dbReference type="FunFam" id="3.40.640.10:FF:000053">
    <property type="entry name" value="Aminotransferase, class I"/>
    <property type="match status" value="1"/>
</dbReference>
<dbReference type="GO" id="GO:1901605">
    <property type="term" value="P:alpha-amino acid metabolic process"/>
    <property type="evidence" value="ECO:0007669"/>
    <property type="project" value="TreeGrafter"/>
</dbReference>
<evidence type="ECO:0000313" key="8">
    <source>
        <dbReference type="EMBL" id="MTU43181.1"/>
    </source>
</evidence>
<accession>A0A6I3S5X5</accession>
<dbReference type="GO" id="GO:0030170">
    <property type="term" value="F:pyridoxal phosphate binding"/>
    <property type="evidence" value="ECO:0007669"/>
    <property type="project" value="InterPro"/>
</dbReference>
<evidence type="ECO:0000256" key="3">
    <source>
        <dbReference type="ARBA" id="ARBA00011738"/>
    </source>
</evidence>
<dbReference type="EMBL" id="WNCL01000014">
    <property type="protein sequence ID" value="MTU43181.1"/>
    <property type="molecule type" value="Genomic_DNA"/>
</dbReference>
<proteinExistence type="inferred from homology"/>
<dbReference type="InterPro" id="IPR015421">
    <property type="entry name" value="PyrdxlP-dep_Trfase_major"/>
</dbReference>
<evidence type="ECO:0000259" key="7">
    <source>
        <dbReference type="Pfam" id="PF00155"/>
    </source>
</evidence>
<dbReference type="PANTHER" id="PTHR42790">
    <property type="entry name" value="AMINOTRANSFERASE"/>
    <property type="match status" value="1"/>
</dbReference>
<dbReference type="PANTHER" id="PTHR42790:SF19">
    <property type="entry name" value="KYNURENINE_ALPHA-AMINOADIPATE AMINOTRANSFERASE, MITOCHONDRIAL"/>
    <property type="match status" value="1"/>
</dbReference>
<dbReference type="Proteomes" id="UP000462362">
    <property type="component" value="Unassembled WGS sequence"/>
</dbReference>
<evidence type="ECO:0000313" key="9">
    <source>
        <dbReference type="Proteomes" id="UP000462362"/>
    </source>
</evidence>